<dbReference type="InterPro" id="IPR038336">
    <property type="entry name" value="NET_sf"/>
</dbReference>
<accession>A0ABQ8X279</accession>
<dbReference type="EMBL" id="JAOAOG010000342">
    <property type="protein sequence ID" value="KAJ6226515.1"/>
    <property type="molecule type" value="Genomic_DNA"/>
</dbReference>
<dbReference type="PROSITE" id="PS50014">
    <property type="entry name" value="BROMODOMAIN_2"/>
    <property type="match status" value="1"/>
</dbReference>
<evidence type="ECO:0000256" key="4">
    <source>
        <dbReference type="SAM" id="MobiDB-lite"/>
    </source>
</evidence>
<dbReference type="Gene3D" id="1.20.920.10">
    <property type="entry name" value="Bromodomain-like"/>
    <property type="match status" value="1"/>
</dbReference>
<proteinExistence type="predicted"/>
<dbReference type="PANTHER" id="PTHR15398:SF4">
    <property type="entry name" value="BROMODOMAIN-CONTAINING PROTEIN 8 ISOFORM X1"/>
    <property type="match status" value="1"/>
</dbReference>
<evidence type="ECO:0000313" key="7">
    <source>
        <dbReference type="Proteomes" id="UP001150062"/>
    </source>
</evidence>
<dbReference type="PRINTS" id="PR00503">
    <property type="entry name" value="BROMODOMAIN"/>
</dbReference>
<keyword evidence="7" id="KW-1185">Reference proteome</keyword>
<dbReference type="Pfam" id="PF17035">
    <property type="entry name" value="BET"/>
    <property type="match status" value="1"/>
</dbReference>
<dbReference type="Gene3D" id="1.20.1270.220">
    <property type="match status" value="1"/>
</dbReference>
<evidence type="ECO:0000256" key="1">
    <source>
        <dbReference type="ARBA" id="ARBA00023117"/>
    </source>
</evidence>
<feature type="domain" description="Bromo" evidence="5">
    <location>
        <begin position="18"/>
        <end position="90"/>
    </location>
</feature>
<gene>
    <name evidence="6" type="ORF">M0813_10733</name>
</gene>
<evidence type="ECO:0000259" key="5">
    <source>
        <dbReference type="PROSITE" id="PS50014"/>
    </source>
</evidence>
<evidence type="ECO:0000256" key="2">
    <source>
        <dbReference type="PROSITE-ProRule" id="PRU00035"/>
    </source>
</evidence>
<organism evidence="6 7">
    <name type="scientific">Anaeramoeba flamelloides</name>
    <dbReference type="NCBI Taxonomy" id="1746091"/>
    <lineage>
        <taxon>Eukaryota</taxon>
        <taxon>Metamonada</taxon>
        <taxon>Anaeramoebidae</taxon>
        <taxon>Anaeramoeba</taxon>
    </lineage>
</organism>
<dbReference type="InterPro" id="IPR001487">
    <property type="entry name" value="Bromodomain"/>
</dbReference>
<dbReference type="SUPFAM" id="SSF47370">
    <property type="entry name" value="Bromodomain"/>
    <property type="match status" value="1"/>
</dbReference>
<dbReference type="InterPro" id="IPR036427">
    <property type="entry name" value="Bromodomain-like_sf"/>
</dbReference>
<feature type="region of interest" description="Disordered" evidence="4">
    <location>
        <begin position="109"/>
        <end position="231"/>
    </location>
</feature>
<dbReference type="Proteomes" id="UP001150062">
    <property type="component" value="Unassembled WGS sequence"/>
</dbReference>
<keyword evidence="1 2" id="KW-0103">Bromodomain</keyword>
<dbReference type="Pfam" id="PF00439">
    <property type="entry name" value="Bromodomain"/>
    <property type="match status" value="1"/>
</dbReference>
<name>A0ABQ8X279_9EUKA</name>
<protein>
    <submittedName>
        <fullName evidence="6">Bromodomain-containing protein</fullName>
    </submittedName>
</protein>
<reference evidence="6" key="1">
    <citation type="submission" date="2022-08" db="EMBL/GenBank/DDBJ databases">
        <title>Novel sulfate-reducing endosymbionts in the free-living metamonad Anaeramoeba.</title>
        <authorList>
            <person name="Jerlstrom-Hultqvist J."/>
            <person name="Cepicka I."/>
            <person name="Gallot-Lavallee L."/>
            <person name="Salas-Leiva D."/>
            <person name="Curtis B.A."/>
            <person name="Zahonova K."/>
            <person name="Pipaliya S."/>
            <person name="Dacks J."/>
            <person name="Roger A.J."/>
        </authorList>
    </citation>
    <scope>NUCLEOTIDE SEQUENCE</scope>
    <source>
        <strain evidence="6">Schooner1</strain>
    </source>
</reference>
<dbReference type="InterPro" id="IPR027353">
    <property type="entry name" value="NET_dom"/>
</dbReference>
<evidence type="ECO:0000313" key="6">
    <source>
        <dbReference type="EMBL" id="KAJ6226515.1"/>
    </source>
</evidence>
<dbReference type="SMART" id="SM00297">
    <property type="entry name" value="BROMO"/>
    <property type="match status" value="1"/>
</dbReference>
<keyword evidence="3" id="KW-0175">Coiled coil</keyword>
<sequence>MDNSNQPSSPEELLNFFTSHELIHPFAQSIREIIEAFPLYTTEIEQPIDLITISDNLRSGKYTTMNDLAGDLQLMFKNAMVFNSPELEVYKAAETLLGILEEKITPKKKNSPVYKPKSSSDEEYEPNLKKISSRRITRSASTQFEITDRSLEPNLRTNKSDDEDDDDDFVLSKNRKRNKSKLSREQNVNRHRKRRHKKSKRKRRDRKRRHRHRHKKKKKNPKKQEKEIEEESIEIEEKVKVPLQEIKRDLKAIERIGIDYKIGNKSHYVYQAHEYAENLAFDLFSILQNIDFEKKDAIKQKKKKKRSNNAQKSKLMEAEIQENSNNNHDDDDINKSANVAMDINNSSLLIETISQSNIKSKIKKKSKTQKNTKKQLNAYPILTCGKMRIEKNNNYQIGKVPFYIPESSFQNKLHSNLENEIKNLKSNLDLQKTQFEQSIINGENSVSSSPVIDQKLGLNEIVSLAPEIPQLNSKGLGEIFGIIMEDNPSLAGENNIEIDLASISDNSIKKIKRYLMKRKKTIFD</sequence>
<feature type="compositionally biased region" description="Basic residues" evidence="4">
    <location>
        <begin position="189"/>
        <end position="221"/>
    </location>
</feature>
<evidence type="ECO:0000256" key="3">
    <source>
        <dbReference type="SAM" id="Coils"/>
    </source>
</evidence>
<feature type="coiled-coil region" evidence="3">
    <location>
        <begin position="407"/>
        <end position="434"/>
    </location>
</feature>
<dbReference type="PANTHER" id="PTHR15398">
    <property type="entry name" value="BROMODOMAIN-CONTAINING PROTEIN 8"/>
    <property type="match status" value="1"/>
</dbReference>
<comment type="caution">
    <text evidence="6">The sequence shown here is derived from an EMBL/GenBank/DDBJ whole genome shotgun (WGS) entry which is preliminary data.</text>
</comment>